<dbReference type="Gene3D" id="1.10.10.10">
    <property type="entry name" value="Winged helix-like DNA-binding domain superfamily/Winged helix DNA-binding domain"/>
    <property type="match status" value="1"/>
</dbReference>
<evidence type="ECO:0000313" key="5">
    <source>
        <dbReference type="EMBL" id="MFC7339190.1"/>
    </source>
</evidence>
<gene>
    <name evidence="5" type="ORF">ACFQY0_18495</name>
</gene>
<dbReference type="PRINTS" id="PR00778">
    <property type="entry name" value="HTHARSR"/>
</dbReference>
<dbReference type="InterPro" id="IPR011991">
    <property type="entry name" value="ArsR-like_HTH"/>
</dbReference>
<dbReference type="PANTHER" id="PTHR33154:SF33">
    <property type="entry name" value="TRANSCRIPTIONAL REPRESSOR SDPR"/>
    <property type="match status" value="1"/>
</dbReference>
<proteinExistence type="predicted"/>
<comment type="caution">
    <text evidence="5">The sequence shown here is derived from an EMBL/GenBank/DDBJ whole genome shotgun (WGS) entry which is preliminary data.</text>
</comment>
<dbReference type="NCBIfam" id="NF033788">
    <property type="entry name" value="HTH_metalloreg"/>
    <property type="match status" value="1"/>
</dbReference>
<evidence type="ECO:0000256" key="1">
    <source>
        <dbReference type="ARBA" id="ARBA00023015"/>
    </source>
</evidence>
<dbReference type="InterPro" id="IPR001845">
    <property type="entry name" value="HTH_ArsR_DNA-bd_dom"/>
</dbReference>
<evidence type="ECO:0000259" key="4">
    <source>
        <dbReference type="PROSITE" id="PS50987"/>
    </source>
</evidence>
<dbReference type="SMART" id="SM00418">
    <property type="entry name" value="HTH_ARSR"/>
    <property type="match status" value="1"/>
</dbReference>
<feature type="domain" description="HTH arsR-type" evidence="4">
    <location>
        <begin position="1"/>
        <end position="95"/>
    </location>
</feature>
<name>A0ABW2LC53_9BACT</name>
<accession>A0ABW2LC53</accession>
<dbReference type="CDD" id="cd00090">
    <property type="entry name" value="HTH_ARSR"/>
    <property type="match status" value="1"/>
</dbReference>
<evidence type="ECO:0000256" key="3">
    <source>
        <dbReference type="ARBA" id="ARBA00023163"/>
    </source>
</evidence>
<protein>
    <submittedName>
        <fullName evidence="5">ArsR/SmtB family transcription factor</fullName>
    </submittedName>
</protein>
<dbReference type="EMBL" id="JBHTBS010000013">
    <property type="protein sequence ID" value="MFC7339190.1"/>
    <property type="molecule type" value="Genomic_DNA"/>
</dbReference>
<sequence length="99" mass="10831">MPAATEDRRIAVIKALAHPTRLKMAEALAAKSLCVSEIHALIGGDLSTVSKHLTLMREAGWLACEKQGLHIHYRLACDCLDEFLRCVDILATSNTCCKP</sequence>
<dbReference type="PANTHER" id="PTHR33154">
    <property type="entry name" value="TRANSCRIPTIONAL REGULATOR, ARSR FAMILY"/>
    <property type="match status" value="1"/>
</dbReference>
<dbReference type="Pfam" id="PF01022">
    <property type="entry name" value="HTH_5"/>
    <property type="match status" value="1"/>
</dbReference>
<keyword evidence="6" id="KW-1185">Reference proteome</keyword>
<keyword evidence="3" id="KW-0804">Transcription</keyword>
<dbReference type="InterPro" id="IPR036388">
    <property type="entry name" value="WH-like_DNA-bd_sf"/>
</dbReference>
<dbReference type="InterPro" id="IPR036390">
    <property type="entry name" value="WH_DNA-bd_sf"/>
</dbReference>
<keyword evidence="1" id="KW-0805">Transcription regulation</keyword>
<dbReference type="RefSeq" id="WP_379715528.1">
    <property type="nucleotide sequence ID" value="NZ_JBHTBS010000013.1"/>
</dbReference>
<organism evidence="5 6">
    <name type="scientific">Haloferula chungangensis</name>
    <dbReference type="NCBI Taxonomy" id="1048331"/>
    <lineage>
        <taxon>Bacteria</taxon>
        <taxon>Pseudomonadati</taxon>
        <taxon>Verrucomicrobiota</taxon>
        <taxon>Verrucomicrobiia</taxon>
        <taxon>Verrucomicrobiales</taxon>
        <taxon>Verrucomicrobiaceae</taxon>
        <taxon>Haloferula</taxon>
    </lineage>
</organism>
<evidence type="ECO:0000256" key="2">
    <source>
        <dbReference type="ARBA" id="ARBA00023125"/>
    </source>
</evidence>
<dbReference type="PROSITE" id="PS50987">
    <property type="entry name" value="HTH_ARSR_2"/>
    <property type="match status" value="1"/>
</dbReference>
<dbReference type="InterPro" id="IPR051081">
    <property type="entry name" value="HTH_MetalResp_TranReg"/>
</dbReference>
<evidence type="ECO:0000313" key="6">
    <source>
        <dbReference type="Proteomes" id="UP001596472"/>
    </source>
</evidence>
<dbReference type="SUPFAM" id="SSF46785">
    <property type="entry name" value="Winged helix' DNA-binding domain"/>
    <property type="match status" value="1"/>
</dbReference>
<keyword evidence="2" id="KW-0238">DNA-binding</keyword>
<dbReference type="Proteomes" id="UP001596472">
    <property type="component" value="Unassembled WGS sequence"/>
</dbReference>
<reference evidence="6" key="1">
    <citation type="journal article" date="2019" name="Int. J. Syst. Evol. Microbiol.">
        <title>The Global Catalogue of Microorganisms (GCM) 10K type strain sequencing project: providing services to taxonomists for standard genome sequencing and annotation.</title>
        <authorList>
            <consortium name="The Broad Institute Genomics Platform"/>
            <consortium name="The Broad Institute Genome Sequencing Center for Infectious Disease"/>
            <person name="Wu L."/>
            <person name="Ma J."/>
        </authorList>
    </citation>
    <scope>NUCLEOTIDE SEQUENCE [LARGE SCALE GENOMIC DNA]</scope>
    <source>
        <strain evidence="6">CGMCC 4.1467</strain>
    </source>
</reference>